<organism evidence="2">
    <name type="scientific">Ixodes ricinus</name>
    <name type="common">Common tick</name>
    <name type="synonym">Acarus ricinus</name>
    <dbReference type="NCBI Taxonomy" id="34613"/>
    <lineage>
        <taxon>Eukaryota</taxon>
        <taxon>Metazoa</taxon>
        <taxon>Ecdysozoa</taxon>
        <taxon>Arthropoda</taxon>
        <taxon>Chelicerata</taxon>
        <taxon>Arachnida</taxon>
        <taxon>Acari</taxon>
        <taxon>Parasitiformes</taxon>
        <taxon>Ixodida</taxon>
        <taxon>Ixodoidea</taxon>
        <taxon>Ixodidae</taxon>
        <taxon>Ixodinae</taxon>
        <taxon>Ixodes</taxon>
    </lineage>
</organism>
<proteinExistence type="predicted"/>
<accession>A0A6B0UMJ4</accession>
<dbReference type="EMBL" id="GIFC01008819">
    <property type="protein sequence ID" value="MXU90902.1"/>
    <property type="molecule type" value="Transcribed_RNA"/>
</dbReference>
<protein>
    <submittedName>
        <fullName evidence="2">Putative secreted protein</fullName>
    </submittedName>
</protein>
<reference evidence="2" key="1">
    <citation type="submission" date="2019-12" db="EMBL/GenBank/DDBJ databases">
        <title>An insight into the sialome of adult female Ixodes ricinus ticks feeding for 6 days.</title>
        <authorList>
            <person name="Perner J."/>
            <person name="Ribeiro J.M.C."/>
        </authorList>
    </citation>
    <scope>NUCLEOTIDE SEQUENCE</scope>
    <source>
        <strain evidence="2">Semi-engorged</strain>
        <tissue evidence="2">Salivary glands</tissue>
    </source>
</reference>
<feature type="chain" id="PRO_5025557072" evidence="1">
    <location>
        <begin position="19"/>
        <end position="118"/>
    </location>
</feature>
<name>A0A6B0UMJ4_IXORI</name>
<keyword evidence="1" id="KW-0732">Signal</keyword>
<evidence type="ECO:0000256" key="1">
    <source>
        <dbReference type="SAM" id="SignalP"/>
    </source>
</evidence>
<evidence type="ECO:0000313" key="2">
    <source>
        <dbReference type="EMBL" id="MXU90902.1"/>
    </source>
</evidence>
<sequence>MALCMSAFVCILLSDVGAAVLVIKATGLGPLGGEPVRGGFLVEVSAELSSEAVVPSNALRRRLSFWFMFSMNFFSCFTLRQRTPAVLLYLNASPRHARSRTFNGDAPILHFKSGLSFS</sequence>
<dbReference type="AlphaFoldDB" id="A0A6B0UMJ4"/>
<feature type="signal peptide" evidence="1">
    <location>
        <begin position="1"/>
        <end position="18"/>
    </location>
</feature>